<feature type="region of interest" description="Disordered" evidence="1">
    <location>
        <begin position="37"/>
        <end position="57"/>
    </location>
</feature>
<keyword evidence="3" id="KW-1185">Reference proteome</keyword>
<dbReference type="EMBL" id="FNBT01000001">
    <property type="protein sequence ID" value="SDE97093.1"/>
    <property type="molecule type" value="Genomic_DNA"/>
</dbReference>
<name>A0A1G7H9V2_9ACTN</name>
<gene>
    <name evidence="2" type="ORF">SAMN05660662_0459</name>
</gene>
<reference evidence="3" key="1">
    <citation type="submission" date="2016-10" db="EMBL/GenBank/DDBJ databases">
        <authorList>
            <person name="Varghese N."/>
            <person name="Submissions S."/>
        </authorList>
    </citation>
    <scope>NUCLEOTIDE SEQUENCE [LARGE SCALE GENOMIC DNA]</scope>
    <source>
        <strain evidence="3">DSM 44268</strain>
    </source>
</reference>
<evidence type="ECO:0000313" key="2">
    <source>
        <dbReference type="EMBL" id="SDE97093.1"/>
    </source>
</evidence>
<dbReference type="Proteomes" id="UP000199406">
    <property type="component" value="Unassembled WGS sequence"/>
</dbReference>
<accession>A0A1G7H9V2</accession>
<dbReference type="STRING" id="1550231.SAMN05660662_0459"/>
<proteinExistence type="predicted"/>
<evidence type="ECO:0000256" key="1">
    <source>
        <dbReference type="SAM" id="MobiDB-lite"/>
    </source>
</evidence>
<organism evidence="2 3">
    <name type="scientific">Blastococcus aurantiacus</name>
    <dbReference type="NCBI Taxonomy" id="1550231"/>
    <lineage>
        <taxon>Bacteria</taxon>
        <taxon>Bacillati</taxon>
        <taxon>Actinomycetota</taxon>
        <taxon>Actinomycetes</taxon>
        <taxon>Geodermatophilales</taxon>
        <taxon>Geodermatophilaceae</taxon>
        <taxon>Blastococcus</taxon>
    </lineage>
</organism>
<evidence type="ECO:0000313" key="3">
    <source>
        <dbReference type="Proteomes" id="UP000199406"/>
    </source>
</evidence>
<protein>
    <submittedName>
        <fullName evidence="2">Uncharacterized protein</fullName>
    </submittedName>
</protein>
<sequence length="169" mass="17999">MQSDLIAGHHDDRVTARSRALLPALLVFAASACGSNDDERLLTGDDPGRPSAGWERDEGVPSSVIRIYEGETHCDMDSALILEIHWPRDGGSTERAGHSFVRDPEGVFAERTVGSFVPDAELPDDAIPTGWENGPGVELWLANDLSTAYAVDGDTVEAWPALSSGAPCA</sequence>
<dbReference type="AlphaFoldDB" id="A0A1G7H9V2"/>